<gene>
    <name evidence="1" type="ORF">BDN71DRAFT_138995</name>
</gene>
<organism evidence="1 2">
    <name type="scientific">Pleurotus eryngii</name>
    <name type="common">Boletus of the steppes</name>
    <dbReference type="NCBI Taxonomy" id="5323"/>
    <lineage>
        <taxon>Eukaryota</taxon>
        <taxon>Fungi</taxon>
        <taxon>Dikarya</taxon>
        <taxon>Basidiomycota</taxon>
        <taxon>Agaricomycotina</taxon>
        <taxon>Agaricomycetes</taxon>
        <taxon>Agaricomycetidae</taxon>
        <taxon>Agaricales</taxon>
        <taxon>Pleurotineae</taxon>
        <taxon>Pleurotaceae</taxon>
        <taxon>Pleurotus</taxon>
    </lineage>
</organism>
<sequence>MDPLSITTALLAFIEIGVRIKQVVNKAGANAELIQDLLDEVLADLESLKDFTMRHREELLASKELRRSLEQIGSQLDRIHSRCRLQASSCKRLNRNMVTRLKTALRVWHDADCVQHDVTRLKEMLQSTLLRVHLFIAARSELGISRTERNILVFQSEVRTHMHRFDAAFNDHLCGPDAWSSSSTILGHQELDAVDKRYLSYKGVSIFEAIQTVRIHQIVDEWTPLPCFTAYGTVKEERPQRVLDVMMSMAEACHAVRAFQSGHPTTRDTLALTYLMRYSDLTDHLPCCTTAQCIRRQVRDFVERALRAAIRVSDDMVLWIMLYFPIPWRVNCDSDRTSIKRQKQVVCICRKLLSRRLTVGGPYSPTFYLGRLTTALGHLATYHERKGNSDEVLRTITELIHCVFSDNAMSTEEYAPASPTWIQDVLPGDFLPANTSFAFMNDARVVQSHAAVLAGATRTLSSIGNYTVARLVGGLALRMIQGLRQLVDWLPHDFHLLDCHDTYLRRELPILLIISRPLSGTSFIEVEDESASEDEVIEWGIAM</sequence>
<dbReference type="AlphaFoldDB" id="A0A9P6DD21"/>
<name>A0A9P6DD21_PLEER</name>
<dbReference type="OrthoDB" id="2978551at2759"/>
<protein>
    <recommendedName>
        <fullName evidence="3">Fungal N-terminal domain-containing protein</fullName>
    </recommendedName>
</protein>
<reference evidence="1" key="1">
    <citation type="submission" date="2020-11" db="EMBL/GenBank/DDBJ databases">
        <authorList>
            <consortium name="DOE Joint Genome Institute"/>
            <person name="Ahrendt S."/>
            <person name="Riley R."/>
            <person name="Andreopoulos W."/>
            <person name="Labutti K."/>
            <person name="Pangilinan J."/>
            <person name="Ruiz-Duenas F.J."/>
            <person name="Barrasa J.M."/>
            <person name="Sanchez-Garcia M."/>
            <person name="Camarero S."/>
            <person name="Miyauchi S."/>
            <person name="Serrano A."/>
            <person name="Linde D."/>
            <person name="Babiker R."/>
            <person name="Drula E."/>
            <person name="Ayuso-Fernandez I."/>
            <person name="Pacheco R."/>
            <person name="Padilla G."/>
            <person name="Ferreira P."/>
            <person name="Barriuso J."/>
            <person name="Kellner H."/>
            <person name="Castanera R."/>
            <person name="Alfaro M."/>
            <person name="Ramirez L."/>
            <person name="Pisabarro A.G."/>
            <person name="Kuo A."/>
            <person name="Tritt A."/>
            <person name="Lipzen A."/>
            <person name="He G."/>
            <person name="Yan M."/>
            <person name="Ng V."/>
            <person name="Cullen D."/>
            <person name="Martin F."/>
            <person name="Rosso M.-N."/>
            <person name="Henrissat B."/>
            <person name="Hibbett D."/>
            <person name="Martinez A.T."/>
            <person name="Grigoriev I.V."/>
        </authorList>
    </citation>
    <scope>NUCLEOTIDE SEQUENCE</scope>
    <source>
        <strain evidence="1">ATCC 90797</strain>
    </source>
</reference>
<evidence type="ECO:0000313" key="1">
    <source>
        <dbReference type="EMBL" id="KAF9490930.1"/>
    </source>
</evidence>
<comment type="caution">
    <text evidence="1">The sequence shown here is derived from an EMBL/GenBank/DDBJ whole genome shotgun (WGS) entry which is preliminary data.</text>
</comment>
<evidence type="ECO:0000313" key="2">
    <source>
        <dbReference type="Proteomes" id="UP000807025"/>
    </source>
</evidence>
<evidence type="ECO:0008006" key="3">
    <source>
        <dbReference type="Google" id="ProtNLM"/>
    </source>
</evidence>
<dbReference type="Proteomes" id="UP000807025">
    <property type="component" value="Unassembled WGS sequence"/>
</dbReference>
<dbReference type="EMBL" id="MU154630">
    <property type="protein sequence ID" value="KAF9490930.1"/>
    <property type="molecule type" value="Genomic_DNA"/>
</dbReference>
<accession>A0A9P6DD21</accession>
<keyword evidence="2" id="KW-1185">Reference proteome</keyword>
<proteinExistence type="predicted"/>